<name>A0A498SQU2_ACAVI</name>
<evidence type="ECO:0000313" key="3">
    <source>
        <dbReference type="Proteomes" id="UP000276991"/>
    </source>
</evidence>
<protein>
    <recommendedName>
        <fullName evidence="1">T20D4.11-like domain-containing protein</fullName>
    </recommendedName>
</protein>
<dbReference type="EMBL" id="UPTC01003893">
    <property type="protein sequence ID" value="VBB34679.1"/>
    <property type="molecule type" value="Genomic_DNA"/>
</dbReference>
<dbReference type="Pfam" id="PF01579">
    <property type="entry name" value="DUF19"/>
    <property type="match status" value="1"/>
</dbReference>
<dbReference type="Proteomes" id="UP000276991">
    <property type="component" value="Unassembled WGS sequence"/>
</dbReference>
<reference evidence="2 3" key="1">
    <citation type="submission" date="2018-08" db="EMBL/GenBank/DDBJ databases">
        <authorList>
            <person name="Laetsch R D."/>
            <person name="Stevens L."/>
            <person name="Kumar S."/>
            <person name="Blaxter L. M."/>
        </authorList>
    </citation>
    <scope>NUCLEOTIDE SEQUENCE [LARGE SCALE GENOMIC DNA]</scope>
</reference>
<proteinExistence type="predicted"/>
<accession>A0A498SQU2</accession>
<dbReference type="AlphaFoldDB" id="A0A498SQU2"/>
<gene>
    <name evidence="2" type="ORF">NAV_LOCUS9470</name>
</gene>
<evidence type="ECO:0000259" key="1">
    <source>
        <dbReference type="Pfam" id="PF01579"/>
    </source>
</evidence>
<feature type="non-terminal residue" evidence="2">
    <location>
        <position position="1"/>
    </location>
</feature>
<dbReference type="OrthoDB" id="9991628at2759"/>
<sequence length="362" mass="40524">GIHGEAYLCNSYYLIRDAFECGEKIFTEMCSSYAIQNLRQLLLLVIELGSEEGCPEERPNNLDEIMSRPIIASPVTDKMIIQPPSQTPVICEPMDQKQFASCIQTITTFQPHPLAVIRQPKQIDEACKQFVEFKKCQANISCLPLWAKGMIAMFDFACGSGYSTYIQVRQCIRKMTTREHIRECVSEFSRSSPQIACQSSKKLLACSVPVISEKCGQLGAQFVTDYIGKFVSVVDPTCKIRMEQNDKSIMSYNCTAEQNARIDYCAAPINELTSRIDELFEGGLQQFLANVKNLASVFVKGCNLTNEFRDCLRPLIEKQSSERQCVVSSCLIQAGDGICNQPDTAKAIDDNLGCVFKQSLRK</sequence>
<dbReference type="InterPro" id="IPR002542">
    <property type="entry name" value="T20D4.11-like_dom"/>
</dbReference>
<dbReference type="PANTHER" id="PTHR37431:SF5">
    <property type="entry name" value="PROTEIN CBG06905"/>
    <property type="match status" value="1"/>
</dbReference>
<keyword evidence="3" id="KW-1185">Reference proteome</keyword>
<dbReference type="PANTHER" id="PTHR37431">
    <property type="entry name" value="PROTEIN CBG06927"/>
    <property type="match status" value="1"/>
</dbReference>
<evidence type="ECO:0000313" key="2">
    <source>
        <dbReference type="EMBL" id="VBB34679.1"/>
    </source>
</evidence>
<feature type="domain" description="T20D4.11-like" evidence="1">
    <location>
        <begin position="91"/>
        <end position="238"/>
    </location>
</feature>
<organism evidence="2 3">
    <name type="scientific">Acanthocheilonema viteae</name>
    <name type="common">Filarial nematode worm</name>
    <name type="synonym">Dipetalonema viteae</name>
    <dbReference type="NCBI Taxonomy" id="6277"/>
    <lineage>
        <taxon>Eukaryota</taxon>
        <taxon>Metazoa</taxon>
        <taxon>Ecdysozoa</taxon>
        <taxon>Nematoda</taxon>
        <taxon>Chromadorea</taxon>
        <taxon>Rhabditida</taxon>
        <taxon>Spirurina</taxon>
        <taxon>Spiruromorpha</taxon>
        <taxon>Filarioidea</taxon>
        <taxon>Onchocercidae</taxon>
        <taxon>Acanthocheilonema</taxon>
    </lineage>
</organism>
<dbReference type="STRING" id="6277.A0A498SQU2"/>